<dbReference type="RefSeq" id="WP_095375082.1">
    <property type="nucleotide sequence ID" value="NZ_CP065682.1"/>
</dbReference>
<reference evidence="2 4" key="2">
    <citation type="submission" date="2020-12" db="EMBL/GenBank/DDBJ databases">
        <title>FDA dAtabase for Regulatory Grade micrObial Sequences (FDA-ARGOS): Supporting development and validation of Infectious Disease Dx tests.</title>
        <authorList>
            <person name="Sproer C."/>
            <person name="Gronow S."/>
            <person name="Severitt S."/>
            <person name="Schroder I."/>
            <person name="Tallon L."/>
            <person name="Sadzewicz L."/>
            <person name="Zhao X."/>
            <person name="Boylan J."/>
            <person name="Ott S."/>
            <person name="Bowen H."/>
            <person name="Vavikolanu K."/>
            <person name="Mehta A."/>
            <person name="Aluvathingal J."/>
            <person name="Nadendla S."/>
            <person name="Lowell S."/>
            <person name="Myers T."/>
            <person name="Yan Y."/>
            <person name="Sichtig H."/>
        </authorList>
    </citation>
    <scope>NUCLEOTIDE SEQUENCE [LARGE SCALE GENOMIC DNA]</scope>
    <source>
        <strain evidence="2 4">FDAARGOS_902</strain>
    </source>
</reference>
<dbReference type="KEGG" id="bcau:I6G59_06065"/>
<evidence type="ECO:0000313" key="1">
    <source>
        <dbReference type="EMBL" id="PAK97083.1"/>
    </source>
</evidence>
<dbReference type="EMBL" id="NCWY01000001">
    <property type="protein sequence ID" value="PAK97083.1"/>
    <property type="molecule type" value="Genomic_DNA"/>
</dbReference>
<protein>
    <submittedName>
        <fullName evidence="1">Uncharacterized protein</fullName>
    </submittedName>
</protein>
<name>A0A269ZH24_9MICO</name>
<gene>
    <name evidence="1" type="ORF">B8X04_00430</name>
    <name evidence="2" type="ORF">I6G59_06065</name>
</gene>
<accession>A0A269ZH24</accession>
<proteinExistence type="predicted"/>
<evidence type="ECO:0000313" key="2">
    <source>
        <dbReference type="EMBL" id="QPS34870.1"/>
    </source>
</evidence>
<sequence length="294" mass="33436">MNIAIFGSCVSRDTCEFFDDAMVVEYVARQSVTSSLSPRGISDPHVERLESAFQRRMVISDLQGTGADRVIAQAAELDLVLIDLVDERRGYWQFPDGSTMTNSLEVESCGAADSAAGQGAELVEFGSDEHFGRWKRGFEVLMEMLSRAQLRDKLVFLDIEWASAIDGSPHPDPGMVMRLGRTWRRLRRRVKGSARQYSSGNGVKTAWSFLIHVKPTEAEEYADRATQANVAYKRYREFASSRIPMKVTRRSEELRINQNHKWGPQPFHYRDSDYETIVKEIRELLTNSDMKPEG</sequence>
<dbReference type="Proteomes" id="UP000216867">
    <property type="component" value="Unassembled WGS sequence"/>
</dbReference>
<evidence type="ECO:0000313" key="3">
    <source>
        <dbReference type="Proteomes" id="UP000216867"/>
    </source>
</evidence>
<dbReference type="Proteomes" id="UP000594979">
    <property type="component" value="Chromosome"/>
</dbReference>
<reference evidence="1 3" key="1">
    <citation type="submission" date="2017-04" db="EMBL/GenBank/DDBJ databases">
        <title>Kefir bacterial isolates.</title>
        <authorList>
            <person name="Kim Y."/>
            <person name="Blasche S."/>
            <person name="Patil K.R."/>
        </authorList>
    </citation>
    <scope>NUCLEOTIDE SEQUENCE [LARGE SCALE GENOMIC DNA]</scope>
    <source>
        <strain evidence="1 3">OG2</strain>
    </source>
</reference>
<dbReference type="InterPro" id="IPR046237">
    <property type="entry name" value="DUF6270"/>
</dbReference>
<dbReference type="EMBL" id="CP065682">
    <property type="protein sequence ID" value="QPS34870.1"/>
    <property type="molecule type" value="Genomic_DNA"/>
</dbReference>
<evidence type="ECO:0000313" key="4">
    <source>
        <dbReference type="Proteomes" id="UP000594979"/>
    </source>
</evidence>
<organism evidence="1 3">
    <name type="scientific">Brevibacterium casei</name>
    <dbReference type="NCBI Taxonomy" id="33889"/>
    <lineage>
        <taxon>Bacteria</taxon>
        <taxon>Bacillati</taxon>
        <taxon>Actinomycetota</taxon>
        <taxon>Actinomycetes</taxon>
        <taxon>Micrococcales</taxon>
        <taxon>Brevibacteriaceae</taxon>
        <taxon>Brevibacterium</taxon>
    </lineage>
</organism>
<dbReference type="Pfam" id="PF19786">
    <property type="entry name" value="DUF6270"/>
    <property type="match status" value="2"/>
</dbReference>
<dbReference type="AlphaFoldDB" id="A0A269ZH24"/>